<comment type="similarity">
    <text evidence="1 8">Belongs to the thioredoxin family.</text>
</comment>
<accession>A0A1M7YNN3</accession>
<dbReference type="FunFam" id="3.40.30.10:FF:000001">
    <property type="entry name" value="Thioredoxin"/>
    <property type="match status" value="1"/>
</dbReference>
<evidence type="ECO:0000313" key="12">
    <source>
        <dbReference type="EMBL" id="SHO54242.1"/>
    </source>
</evidence>
<dbReference type="OrthoDB" id="9790390at2"/>
<dbReference type="PIRSF" id="PIRSF000077">
    <property type="entry name" value="Thioredoxin"/>
    <property type="match status" value="1"/>
</dbReference>
<dbReference type="SUPFAM" id="SSF52833">
    <property type="entry name" value="Thioredoxin-like"/>
    <property type="match status" value="1"/>
</dbReference>
<dbReference type="InterPro" id="IPR013766">
    <property type="entry name" value="Thioredoxin_domain"/>
</dbReference>
<proteinExistence type="inferred from homology"/>
<evidence type="ECO:0000256" key="2">
    <source>
        <dbReference type="ARBA" id="ARBA00020570"/>
    </source>
</evidence>
<dbReference type="Gene3D" id="3.40.30.10">
    <property type="entry name" value="Glutaredoxin"/>
    <property type="match status" value="1"/>
</dbReference>
<dbReference type="PRINTS" id="PR00421">
    <property type="entry name" value="THIOREDOXIN"/>
</dbReference>
<keyword evidence="6 10" id="KW-0676">Redox-active center</keyword>
<feature type="site" description="Contributes to redox potential value" evidence="9">
    <location>
        <position position="31"/>
    </location>
</feature>
<evidence type="ECO:0000256" key="7">
    <source>
        <dbReference type="NCBIfam" id="TIGR01068"/>
    </source>
</evidence>
<feature type="site" description="Contributes to redox potential value" evidence="9">
    <location>
        <position position="32"/>
    </location>
</feature>
<dbReference type="GO" id="GO:0015035">
    <property type="term" value="F:protein-disulfide reductase activity"/>
    <property type="evidence" value="ECO:0007669"/>
    <property type="project" value="UniProtKB-UniRule"/>
</dbReference>
<dbReference type="PANTHER" id="PTHR45663">
    <property type="entry name" value="GEO12009P1"/>
    <property type="match status" value="1"/>
</dbReference>
<dbReference type="GO" id="GO:0005829">
    <property type="term" value="C:cytosol"/>
    <property type="evidence" value="ECO:0007669"/>
    <property type="project" value="TreeGrafter"/>
</dbReference>
<feature type="domain" description="Thioredoxin" evidence="11">
    <location>
        <begin position="1"/>
        <end position="105"/>
    </location>
</feature>
<evidence type="ECO:0000313" key="13">
    <source>
        <dbReference type="Proteomes" id="UP000184612"/>
    </source>
</evidence>
<evidence type="ECO:0000256" key="5">
    <source>
        <dbReference type="ARBA" id="ARBA00023157"/>
    </source>
</evidence>
<dbReference type="PROSITE" id="PS00194">
    <property type="entry name" value="THIOREDOXIN_1"/>
    <property type="match status" value="1"/>
</dbReference>
<gene>
    <name evidence="12" type="ORF">SAMN02745217_04700</name>
</gene>
<evidence type="ECO:0000256" key="3">
    <source>
        <dbReference type="ARBA" id="ARBA00022448"/>
    </source>
</evidence>
<dbReference type="GO" id="GO:0045454">
    <property type="term" value="P:cell redox homeostasis"/>
    <property type="evidence" value="ECO:0007669"/>
    <property type="project" value="TreeGrafter"/>
</dbReference>
<dbReference type="PROSITE" id="PS51352">
    <property type="entry name" value="THIOREDOXIN_2"/>
    <property type="match status" value="1"/>
</dbReference>
<sequence length="105" mass="11705">MAHKFTDDNFEQEVLKSQVPVIVDFYADWCGPCKMMAPIIEELAENYEGTVKVGKLNVDEAPNVSSKYRVMSIPTLLFIKDGEVVDTVVGAVPKGQLTDKIEKLK</sequence>
<evidence type="ECO:0000256" key="8">
    <source>
        <dbReference type="PIRNR" id="PIRNR000077"/>
    </source>
</evidence>
<dbReference type="CDD" id="cd02947">
    <property type="entry name" value="TRX_family"/>
    <property type="match status" value="1"/>
</dbReference>
<feature type="active site" description="Nucleophile" evidence="9">
    <location>
        <position position="30"/>
    </location>
</feature>
<dbReference type="InterPro" id="IPR036249">
    <property type="entry name" value="Thioredoxin-like_sf"/>
</dbReference>
<evidence type="ECO:0000259" key="11">
    <source>
        <dbReference type="PROSITE" id="PS51352"/>
    </source>
</evidence>
<dbReference type="AlphaFoldDB" id="A0A1M7YNN3"/>
<dbReference type="Proteomes" id="UP000184612">
    <property type="component" value="Unassembled WGS sequence"/>
</dbReference>
<organism evidence="12 13">
    <name type="scientific">Anaerocolumna xylanovorans DSM 12503</name>
    <dbReference type="NCBI Taxonomy" id="1121345"/>
    <lineage>
        <taxon>Bacteria</taxon>
        <taxon>Bacillati</taxon>
        <taxon>Bacillota</taxon>
        <taxon>Clostridia</taxon>
        <taxon>Lachnospirales</taxon>
        <taxon>Lachnospiraceae</taxon>
        <taxon>Anaerocolumna</taxon>
    </lineage>
</organism>
<dbReference type="InterPro" id="IPR017937">
    <property type="entry name" value="Thioredoxin_CS"/>
</dbReference>
<keyword evidence="3" id="KW-0813">Transport</keyword>
<keyword evidence="13" id="KW-1185">Reference proteome</keyword>
<dbReference type="PANTHER" id="PTHR45663:SF11">
    <property type="entry name" value="GEO12009P1"/>
    <property type="match status" value="1"/>
</dbReference>
<protein>
    <recommendedName>
        <fullName evidence="2 7">Thioredoxin</fullName>
    </recommendedName>
</protein>
<reference evidence="12 13" key="1">
    <citation type="submission" date="2016-12" db="EMBL/GenBank/DDBJ databases">
        <authorList>
            <person name="Song W.-J."/>
            <person name="Kurnit D.M."/>
        </authorList>
    </citation>
    <scope>NUCLEOTIDE SEQUENCE [LARGE SCALE GENOMIC DNA]</scope>
    <source>
        <strain evidence="12 13">DSM 12503</strain>
    </source>
</reference>
<dbReference type="EMBL" id="FRFD01000020">
    <property type="protein sequence ID" value="SHO54242.1"/>
    <property type="molecule type" value="Genomic_DNA"/>
</dbReference>
<keyword evidence="4" id="KW-0249">Electron transport</keyword>
<evidence type="ECO:0000256" key="10">
    <source>
        <dbReference type="PIRSR" id="PIRSR000077-4"/>
    </source>
</evidence>
<evidence type="ECO:0000256" key="6">
    <source>
        <dbReference type="ARBA" id="ARBA00023284"/>
    </source>
</evidence>
<dbReference type="NCBIfam" id="TIGR01068">
    <property type="entry name" value="thioredoxin"/>
    <property type="match status" value="1"/>
</dbReference>
<keyword evidence="5 10" id="KW-1015">Disulfide bond</keyword>
<evidence type="ECO:0000256" key="9">
    <source>
        <dbReference type="PIRSR" id="PIRSR000077-1"/>
    </source>
</evidence>
<evidence type="ECO:0000256" key="1">
    <source>
        <dbReference type="ARBA" id="ARBA00008987"/>
    </source>
</evidence>
<dbReference type="RefSeq" id="WP_073591296.1">
    <property type="nucleotide sequence ID" value="NZ_FRFD01000020.1"/>
</dbReference>
<dbReference type="Pfam" id="PF00085">
    <property type="entry name" value="Thioredoxin"/>
    <property type="match status" value="1"/>
</dbReference>
<dbReference type="InterPro" id="IPR005746">
    <property type="entry name" value="Thioredoxin"/>
</dbReference>
<name>A0A1M7YNN3_9FIRM</name>
<evidence type="ECO:0000256" key="4">
    <source>
        <dbReference type="ARBA" id="ARBA00022982"/>
    </source>
</evidence>
<feature type="site" description="Deprotonates C-terminal active site Cys" evidence="9">
    <location>
        <position position="24"/>
    </location>
</feature>
<dbReference type="STRING" id="1121345.SAMN02745217_04700"/>
<feature type="active site" description="Nucleophile" evidence="9">
    <location>
        <position position="33"/>
    </location>
</feature>
<feature type="disulfide bond" description="Redox-active" evidence="10">
    <location>
        <begin position="30"/>
        <end position="33"/>
    </location>
</feature>